<sequence>MKTLMKILIAAAVLFLLVAIVILFAIYNSASAPQEVLEEKTFGAEIEEMDIRVENARVDLLPSNDSTTRVVLTGNSDEFTLKTGITGSRLTIEVEDRSRLFVFGFHRSYSLQIYVPENGLASIAVNSNNGTIQAEEIRVAELSLEADNGRIGLKAIDSENILIETANGAVDLTEITADINVRSSNGRIVFTDVAGELQAKANNGRIELSAETLDSPIDFETNNGRIEIHTETEPANARIQARAENGSIDVYGRDLGQVSFGSGDVLIKLDTENGRIVVD</sequence>
<proteinExistence type="predicted"/>
<dbReference type="EMBL" id="JBHUFW010000005">
    <property type="protein sequence ID" value="MFD1862886.1"/>
    <property type="molecule type" value="Genomic_DNA"/>
</dbReference>
<gene>
    <name evidence="2" type="ORF">ACFSDB_08075</name>
</gene>
<evidence type="ECO:0000313" key="3">
    <source>
        <dbReference type="Proteomes" id="UP001597273"/>
    </source>
</evidence>
<dbReference type="InterPro" id="IPR025164">
    <property type="entry name" value="Toastrack_DUF4097"/>
</dbReference>
<name>A0ABW4QH29_9BACL</name>
<feature type="domain" description="DUF4097" evidence="1">
    <location>
        <begin position="46"/>
        <end position="251"/>
    </location>
</feature>
<dbReference type="RefSeq" id="WP_204891795.1">
    <property type="nucleotide sequence ID" value="NZ_JBHUFW010000005.1"/>
</dbReference>
<reference evidence="3" key="1">
    <citation type="journal article" date="2019" name="Int. J. Syst. Evol. Microbiol.">
        <title>The Global Catalogue of Microorganisms (GCM) 10K type strain sequencing project: providing services to taxonomists for standard genome sequencing and annotation.</title>
        <authorList>
            <consortium name="The Broad Institute Genomics Platform"/>
            <consortium name="The Broad Institute Genome Sequencing Center for Infectious Disease"/>
            <person name="Wu L."/>
            <person name="Ma J."/>
        </authorList>
    </citation>
    <scope>NUCLEOTIDE SEQUENCE [LARGE SCALE GENOMIC DNA]</scope>
    <source>
        <strain evidence="3">CGMCC 1.15475</strain>
    </source>
</reference>
<evidence type="ECO:0000259" key="1">
    <source>
        <dbReference type="Pfam" id="PF13349"/>
    </source>
</evidence>
<dbReference type="Pfam" id="PF13349">
    <property type="entry name" value="DUF4097"/>
    <property type="match status" value="1"/>
</dbReference>
<accession>A0ABW4QH29</accession>
<evidence type="ECO:0000313" key="2">
    <source>
        <dbReference type="EMBL" id="MFD1862886.1"/>
    </source>
</evidence>
<protein>
    <submittedName>
        <fullName evidence="2">DUF4097 family beta strand repeat-containing protein</fullName>
    </submittedName>
</protein>
<keyword evidence="3" id="KW-1185">Reference proteome</keyword>
<dbReference type="Gene3D" id="2.160.20.120">
    <property type="match status" value="1"/>
</dbReference>
<organism evidence="2 3">
    <name type="scientific">Planococcus chinensis</name>
    <dbReference type="NCBI Taxonomy" id="272917"/>
    <lineage>
        <taxon>Bacteria</taxon>
        <taxon>Bacillati</taxon>
        <taxon>Bacillota</taxon>
        <taxon>Bacilli</taxon>
        <taxon>Bacillales</taxon>
        <taxon>Caryophanaceae</taxon>
        <taxon>Planococcus</taxon>
    </lineage>
</organism>
<comment type="caution">
    <text evidence="2">The sequence shown here is derived from an EMBL/GenBank/DDBJ whole genome shotgun (WGS) entry which is preliminary data.</text>
</comment>
<dbReference type="Proteomes" id="UP001597273">
    <property type="component" value="Unassembled WGS sequence"/>
</dbReference>